<dbReference type="EMBL" id="PHWZ01000677">
    <property type="protein sequence ID" value="TEY33308.1"/>
    <property type="molecule type" value="Genomic_DNA"/>
</dbReference>
<evidence type="ECO:0000256" key="1">
    <source>
        <dbReference type="SAM" id="MobiDB-lite"/>
    </source>
</evidence>
<organism evidence="2 3">
    <name type="scientific">Botryotinia calthae</name>
    <dbReference type="NCBI Taxonomy" id="38488"/>
    <lineage>
        <taxon>Eukaryota</taxon>
        <taxon>Fungi</taxon>
        <taxon>Dikarya</taxon>
        <taxon>Ascomycota</taxon>
        <taxon>Pezizomycotina</taxon>
        <taxon>Leotiomycetes</taxon>
        <taxon>Helotiales</taxon>
        <taxon>Sclerotiniaceae</taxon>
        <taxon>Botryotinia</taxon>
    </lineage>
</organism>
<proteinExistence type="predicted"/>
<comment type="caution">
    <text evidence="2">The sequence shown here is derived from an EMBL/GenBank/DDBJ whole genome shotgun (WGS) entry which is preliminary data.</text>
</comment>
<gene>
    <name evidence="2" type="ORF">BOTCAL_0681g00010</name>
</gene>
<evidence type="ECO:0000313" key="3">
    <source>
        <dbReference type="Proteomes" id="UP000297299"/>
    </source>
</evidence>
<feature type="compositionally biased region" description="Low complexity" evidence="1">
    <location>
        <begin position="147"/>
        <end position="156"/>
    </location>
</feature>
<dbReference type="AlphaFoldDB" id="A0A4Y8CHW6"/>
<reference evidence="2 3" key="1">
    <citation type="submission" date="2017-11" db="EMBL/GenBank/DDBJ databases">
        <title>Comparative genomics of Botrytis spp.</title>
        <authorList>
            <person name="Valero-Jimenez C.A."/>
            <person name="Tapia P."/>
            <person name="Veloso J."/>
            <person name="Silva-Moreno E."/>
            <person name="Staats M."/>
            <person name="Valdes J.H."/>
            <person name="Van Kan J.A.L."/>
        </authorList>
    </citation>
    <scope>NUCLEOTIDE SEQUENCE [LARGE SCALE GENOMIC DNA]</scope>
    <source>
        <strain evidence="2 3">MUCL2830</strain>
    </source>
</reference>
<dbReference type="Proteomes" id="UP000297299">
    <property type="component" value="Unassembled WGS sequence"/>
</dbReference>
<feature type="compositionally biased region" description="Basic and acidic residues" evidence="1">
    <location>
        <begin position="473"/>
        <end position="482"/>
    </location>
</feature>
<evidence type="ECO:0000313" key="2">
    <source>
        <dbReference type="EMBL" id="TEY33308.1"/>
    </source>
</evidence>
<feature type="region of interest" description="Disordered" evidence="1">
    <location>
        <begin position="63"/>
        <end position="101"/>
    </location>
</feature>
<feature type="compositionally biased region" description="Basic and acidic residues" evidence="1">
    <location>
        <begin position="493"/>
        <end position="505"/>
    </location>
</feature>
<accession>A0A4Y8CHW6</accession>
<sequence>MENLVGSQPADSRHSMSFTHTEHALFSPQSADGTLPIDTQIPLPEVTEIRGSDDLGYTRTNSELKEEDNGSCHDLGVSTKYPGISKRPSVLRGGRNSGKEVGEKISQPKYAANQYALEKDRLKIKAKLDTYGPVEFHFLKPECNHRSSQPSTSSSSDMVNDGNWSQSLDEYISQRRHGRNVNLSATTEFAMCWPPPLFYGNITVDFYTPLISDPKSDINHNVDTESEASFYPGSEIEDLVPDDEAEQSGSYNIPKMPGTYPSSPPNYRPGSQSLFFSSKLGAAQLPPQSQLFADVCSRDTPKSLSNTEVKMDDVGGVQSKADVSPPRRPKYVYEPRDYSLRPREPWEFPDPFPLTHLPGFSAANWPDASQRIFSTARVQNETADEFRARRRRRRHVIDEEDFSDEDWDAQGEPRKILRLHYQEMKNKGNEWEPLTDEKAGELMARGRVDKYCSVRMLDTTEIELCKRKQLETYKRRKHENEPQKTPPSSSLEHFSEPHNDSKVNEGTEFNTVVTIPPPTSGPKPSRGSRVRVNGKLLTNAKKEEIEKSSSKIVADLRRLQHESEAIMQNLWNNGLTNGDKTLIEQMKRELQDIRNKAVFMEIPATEDDRHRAARLILDIVDSNMRPIANGFGADDEMNSSRWFSHNRYTDYEGLKTAIEMETNQLKKQMLLVPRDSEEYQILKKRREYLQDEDIHLEKREDFYAYEVNDVDKWCNDHENHNPPLMPGDPRVNAEYGAAMGNWNSQASPQTLKVEEYDLQKAIMMSLGETGQVEPVEKDISGGANYDLVAQSTKLTTDVLSQAHWKDSKSIAQFQDDSMDETVVFEKTRAISLALYRNESPPLSGDEY</sequence>
<feature type="region of interest" description="Disordered" evidence="1">
    <location>
        <begin position="143"/>
        <end position="162"/>
    </location>
</feature>
<feature type="region of interest" description="Disordered" evidence="1">
    <location>
        <begin position="243"/>
        <end position="268"/>
    </location>
</feature>
<dbReference type="OrthoDB" id="3565243at2759"/>
<keyword evidence="3" id="KW-1185">Reference proteome</keyword>
<protein>
    <submittedName>
        <fullName evidence="2">Uncharacterized protein</fullName>
    </submittedName>
</protein>
<name>A0A4Y8CHW6_9HELO</name>
<feature type="region of interest" description="Disordered" evidence="1">
    <location>
        <begin position="473"/>
        <end position="530"/>
    </location>
</feature>